<keyword evidence="8" id="KW-0472">Membrane</keyword>
<sequence>MLPTRLLFAARKTTTGLTGIAVHNSPRPTLIKVYNQTLSRLSALPASAVYRQAAEALTKHRLEIVESTKDVNEIEKKIGAGQVEELIWQAEDELKLVEKMEQWKP</sequence>
<protein>
    <recommendedName>
        <fullName evidence="11">NADH dehydrogenase [ubiquinone] 1 alpha subcomplex subunit 5</fullName>
    </recommendedName>
</protein>
<feature type="non-terminal residue" evidence="9">
    <location>
        <position position="105"/>
    </location>
</feature>
<evidence type="ECO:0000256" key="7">
    <source>
        <dbReference type="ARBA" id="ARBA00023128"/>
    </source>
</evidence>
<dbReference type="GO" id="GO:0005743">
    <property type="term" value="C:mitochondrial inner membrane"/>
    <property type="evidence" value="ECO:0007669"/>
    <property type="project" value="UniProtKB-SubCell"/>
</dbReference>
<keyword evidence="10" id="KW-1185">Reference proteome</keyword>
<keyword evidence="7" id="KW-0496">Mitochondrion</keyword>
<evidence type="ECO:0000256" key="4">
    <source>
        <dbReference type="ARBA" id="ARBA00022660"/>
    </source>
</evidence>
<keyword evidence="3" id="KW-0813">Transport</keyword>
<evidence type="ECO:0000256" key="5">
    <source>
        <dbReference type="ARBA" id="ARBA00022792"/>
    </source>
</evidence>
<reference evidence="9 10" key="1">
    <citation type="journal article" date="2017" name="Mycologia">
        <title>Bifiguratus adelaidae, gen. et sp. nov., a new member of Mucoromycotina in endophytic and soil-dwelling habitats.</title>
        <authorList>
            <person name="Torres-Cruz T.J."/>
            <person name="Billingsley Tobias T.L."/>
            <person name="Almatruk M."/>
            <person name="Hesse C."/>
            <person name="Kuske C.R."/>
            <person name="Desiro A."/>
            <person name="Benucci G.M."/>
            <person name="Bonito G."/>
            <person name="Stajich J.E."/>
            <person name="Dunlap C."/>
            <person name="Arnold A.E."/>
            <person name="Porras-Alfaro A."/>
        </authorList>
    </citation>
    <scope>NUCLEOTIDE SEQUENCE [LARGE SCALE GENOMIC DNA]</scope>
    <source>
        <strain evidence="9 10">AZ0501</strain>
    </source>
</reference>
<comment type="caution">
    <text evidence="9">The sequence shown here is derived from an EMBL/GenBank/DDBJ whole genome shotgun (WGS) entry which is preliminary data.</text>
</comment>
<evidence type="ECO:0000256" key="2">
    <source>
        <dbReference type="ARBA" id="ARBA00010261"/>
    </source>
</evidence>
<dbReference type="PANTHER" id="PTHR12653:SF0">
    <property type="entry name" value="NADH DEHYDROGENASE [UBIQUINONE] 1 ALPHA SUBCOMPLEX SUBUNIT 5"/>
    <property type="match status" value="1"/>
</dbReference>
<dbReference type="Proteomes" id="UP000242875">
    <property type="component" value="Unassembled WGS sequence"/>
</dbReference>
<dbReference type="GO" id="GO:0022904">
    <property type="term" value="P:respiratory electron transport chain"/>
    <property type="evidence" value="ECO:0007669"/>
    <property type="project" value="InterPro"/>
</dbReference>
<evidence type="ECO:0000313" key="9">
    <source>
        <dbReference type="EMBL" id="OZJ02099.1"/>
    </source>
</evidence>
<proteinExistence type="inferred from homology"/>
<evidence type="ECO:0000256" key="3">
    <source>
        <dbReference type="ARBA" id="ARBA00022448"/>
    </source>
</evidence>
<accession>A0A261XUS0</accession>
<evidence type="ECO:0000256" key="1">
    <source>
        <dbReference type="ARBA" id="ARBA00004443"/>
    </source>
</evidence>
<keyword evidence="4" id="KW-0679">Respiratory chain</keyword>
<comment type="subcellular location">
    <subcellularLocation>
        <location evidence="1">Mitochondrion inner membrane</location>
        <topology evidence="1">Peripheral membrane protein</topology>
        <orientation evidence="1">Matrix side</orientation>
    </subcellularLocation>
</comment>
<dbReference type="InterPro" id="IPR006806">
    <property type="entry name" value="NDUFA5"/>
</dbReference>
<evidence type="ECO:0000256" key="8">
    <source>
        <dbReference type="ARBA" id="ARBA00023136"/>
    </source>
</evidence>
<dbReference type="OrthoDB" id="286811at2759"/>
<dbReference type="EMBL" id="MVBO01000189">
    <property type="protein sequence ID" value="OZJ02099.1"/>
    <property type="molecule type" value="Genomic_DNA"/>
</dbReference>
<keyword evidence="6" id="KW-0249">Electron transport</keyword>
<dbReference type="PANTHER" id="PTHR12653">
    <property type="entry name" value="NADH-UBIQUINONE OXIDOREDUCTASE 13 KD-B SUBUNIT"/>
    <property type="match status" value="1"/>
</dbReference>
<evidence type="ECO:0008006" key="11">
    <source>
        <dbReference type="Google" id="ProtNLM"/>
    </source>
</evidence>
<dbReference type="Pfam" id="PF04716">
    <property type="entry name" value="ETC_C1_NDUFA5"/>
    <property type="match status" value="1"/>
</dbReference>
<gene>
    <name evidence="9" type="ORF">BZG36_05211</name>
</gene>
<evidence type="ECO:0000313" key="10">
    <source>
        <dbReference type="Proteomes" id="UP000242875"/>
    </source>
</evidence>
<comment type="similarity">
    <text evidence="2">Belongs to the complex I NDUFA5 subunit family.</text>
</comment>
<dbReference type="AlphaFoldDB" id="A0A261XUS0"/>
<organism evidence="9 10">
    <name type="scientific">Bifiguratus adelaidae</name>
    <dbReference type="NCBI Taxonomy" id="1938954"/>
    <lineage>
        <taxon>Eukaryota</taxon>
        <taxon>Fungi</taxon>
        <taxon>Fungi incertae sedis</taxon>
        <taxon>Mucoromycota</taxon>
        <taxon>Mucoromycotina</taxon>
        <taxon>Endogonomycetes</taxon>
        <taxon>Endogonales</taxon>
        <taxon>Endogonales incertae sedis</taxon>
        <taxon>Bifiguratus</taxon>
    </lineage>
</organism>
<evidence type="ECO:0000256" key="6">
    <source>
        <dbReference type="ARBA" id="ARBA00022982"/>
    </source>
</evidence>
<keyword evidence="5" id="KW-0999">Mitochondrion inner membrane</keyword>
<name>A0A261XUS0_9FUNG</name>